<dbReference type="Proteomes" id="UP000199702">
    <property type="component" value="Unassembled WGS sequence"/>
</dbReference>
<feature type="transmembrane region" description="Helical" evidence="1">
    <location>
        <begin position="76"/>
        <end position="97"/>
    </location>
</feature>
<name>A0A1H6QHG3_9FLAO</name>
<feature type="transmembrane region" description="Helical" evidence="1">
    <location>
        <begin position="5"/>
        <end position="24"/>
    </location>
</feature>
<feature type="transmembrane region" description="Helical" evidence="1">
    <location>
        <begin position="136"/>
        <end position="161"/>
    </location>
</feature>
<evidence type="ECO:0008006" key="4">
    <source>
        <dbReference type="Google" id="ProtNLM"/>
    </source>
</evidence>
<protein>
    <recommendedName>
        <fullName evidence="4">DUF4199 domain-containing protein</fullName>
    </recommendedName>
</protein>
<accession>A0A1H6QHG3</accession>
<keyword evidence="1" id="KW-0472">Membrane</keyword>
<dbReference type="OrthoDB" id="6384283at2"/>
<keyword evidence="1" id="KW-1133">Transmembrane helix</keyword>
<feature type="transmembrane region" description="Helical" evidence="1">
    <location>
        <begin position="36"/>
        <end position="56"/>
    </location>
</feature>
<dbReference type="STRING" id="402734.SAMN05660918_0531"/>
<dbReference type="AlphaFoldDB" id="A0A1H6QHG3"/>
<gene>
    <name evidence="2" type="ORF">SAMN05660918_0531</name>
</gene>
<keyword evidence="3" id="KW-1185">Reference proteome</keyword>
<dbReference type="EMBL" id="FNYA01000001">
    <property type="protein sequence ID" value="SEI43161.1"/>
    <property type="molecule type" value="Genomic_DNA"/>
</dbReference>
<dbReference type="RefSeq" id="WP_091307435.1">
    <property type="nucleotide sequence ID" value="NZ_CBCSJU010000001.1"/>
</dbReference>
<dbReference type="InterPro" id="IPR025250">
    <property type="entry name" value="DUF4199"/>
</dbReference>
<evidence type="ECO:0000313" key="2">
    <source>
        <dbReference type="EMBL" id="SEI43161.1"/>
    </source>
</evidence>
<reference evidence="3" key="1">
    <citation type="submission" date="2016-10" db="EMBL/GenBank/DDBJ databases">
        <authorList>
            <person name="Varghese N."/>
            <person name="Submissions S."/>
        </authorList>
    </citation>
    <scope>NUCLEOTIDE SEQUENCE [LARGE SCALE GENOMIC DNA]</scope>
    <source>
        <strain evidence="3">DSM 17934</strain>
    </source>
</reference>
<sequence length="164" mass="18390">MKNIILKNSIFGGLIVSAVLVFGIDYMMKNPDFEPSMVAGFISMSLAFLFSVLGIYQHRKLNNGIISFGQAFKTGLLIAFLISTIYVVTWLVMYYNFYPDFMEKFGEMTLKRASAEELAAKKTELAWMEKAYKSPLAIIGLTYAEIFPLGIVMALIGALILKKK</sequence>
<proteinExistence type="predicted"/>
<evidence type="ECO:0000313" key="3">
    <source>
        <dbReference type="Proteomes" id="UP000199702"/>
    </source>
</evidence>
<keyword evidence="1" id="KW-0812">Transmembrane</keyword>
<dbReference type="Pfam" id="PF13858">
    <property type="entry name" value="DUF4199"/>
    <property type="match status" value="1"/>
</dbReference>
<organism evidence="2 3">
    <name type="scientific">Flavobacterium terrigena</name>
    <dbReference type="NCBI Taxonomy" id="402734"/>
    <lineage>
        <taxon>Bacteria</taxon>
        <taxon>Pseudomonadati</taxon>
        <taxon>Bacteroidota</taxon>
        <taxon>Flavobacteriia</taxon>
        <taxon>Flavobacteriales</taxon>
        <taxon>Flavobacteriaceae</taxon>
        <taxon>Flavobacterium</taxon>
    </lineage>
</organism>
<evidence type="ECO:0000256" key="1">
    <source>
        <dbReference type="SAM" id="Phobius"/>
    </source>
</evidence>